<dbReference type="InterPro" id="IPR036291">
    <property type="entry name" value="NAD(P)-bd_dom_sf"/>
</dbReference>
<accession>A0A194W158</accession>
<gene>
    <name evidence="3" type="ORF">VM1G_06300</name>
</gene>
<dbReference type="EMBL" id="CM003103">
    <property type="protein sequence ID" value="KUI70189.1"/>
    <property type="molecule type" value="Genomic_DNA"/>
</dbReference>
<keyword evidence="2" id="KW-0560">Oxidoreductase</keyword>
<comment type="similarity">
    <text evidence="1">Belongs to the short-chain dehydrogenases/reductases (SDR) family.</text>
</comment>
<name>A0A194W158_CYTMA</name>
<organism evidence="3 4">
    <name type="scientific">Cytospora mali</name>
    <name type="common">Apple Valsa canker fungus</name>
    <name type="synonym">Valsa mali</name>
    <dbReference type="NCBI Taxonomy" id="578113"/>
    <lineage>
        <taxon>Eukaryota</taxon>
        <taxon>Fungi</taxon>
        <taxon>Dikarya</taxon>
        <taxon>Ascomycota</taxon>
        <taxon>Pezizomycotina</taxon>
        <taxon>Sordariomycetes</taxon>
        <taxon>Sordariomycetidae</taxon>
        <taxon>Diaporthales</taxon>
        <taxon>Cytosporaceae</taxon>
        <taxon>Cytospora</taxon>
    </lineage>
</organism>
<dbReference type="PRINTS" id="PR00081">
    <property type="entry name" value="GDHRDH"/>
</dbReference>
<dbReference type="Proteomes" id="UP000078559">
    <property type="component" value="Chromosome 6"/>
</dbReference>
<dbReference type="Gene3D" id="3.40.50.720">
    <property type="entry name" value="NAD(P)-binding Rossmann-like Domain"/>
    <property type="match status" value="2"/>
</dbReference>
<evidence type="ECO:0000256" key="2">
    <source>
        <dbReference type="ARBA" id="ARBA00023002"/>
    </source>
</evidence>
<proteinExistence type="inferred from homology"/>
<dbReference type="InterPro" id="IPR051911">
    <property type="entry name" value="SDR_oxidoreductase"/>
</dbReference>
<evidence type="ECO:0008006" key="5">
    <source>
        <dbReference type="Google" id="ProtNLM"/>
    </source>
</evidence>
<dbReference type="OrthoDB" id="1274115at2759"/>
<dbReference type="PANTHER" id="PTHR43976:SF16">
    <property type="entry name" value="SHORT-CHAIN DEHYDROGENASE_REDUCTASE FAMILY PROTEIN"/>
    <property type="match status" value="1"/>
</dbReference>
<dbReference type="Pfam" id="PF00106">
    <property type="entry name" value="adh_short"/>
    <property type="match status" value="1"/>
</dbReference>
<dbReference type="AlphaFoldDB" id="A0A194W158"/>
<evidence type="ECO:0000313" key="4">
    <source>
        <dbReference type="Proteomes" id="UP000078559"/>
    </source>
</evidence>
<reference evidence="3" key="1">
    <citation type="submission" date="2014-12" db="EMBL/GenBank/DDBJ databases">
        <title>Genome Sequence of Valsa Canker Pathogens Uncovers a Specific Adaption of Colonization on Woody Bark.</title>
        <authorList>
            <person name="Yin Z."/>
            <person name="Liu H."/>
            <person name="Gao X."/>
            <person name="Li Z."/>
            <person name="Song N."/>
            <person name="Ke X."/>
            <person name="Dai Q."/>
            <person name="Wu Y."/>
            <person name="Sun Y."/>
            <person name="Xu J.-R."/>
            <person name="Kang Z.K."/>
            <person name="Wang L."/>
            <person name="Huang L."/>
        </authorList>
    </citation>
    <scope>NUCLEOTIDE SEQUENCE [LARGE SCALE GENOMIC DNA]</scope>
    <source>
        <strain evidence="3">03-8</strain>
    </source>
</reference>
<dbReference type="GO" id="GO:0016491">
    <property type="term" value="F:oxidoreductase activity"/>
    <property type="evidence" value="ECO:0007669"/>
    <property type="project" value="UniProtKB-KW"/>
</dbReference>
<dbReference type="InterPro" id="IPR002347">
    <property type="entry name" value="SDR_fam"/>
</dbReference>
<evidence type="ECO:0000256" key="1">
    <source>
        <dbReference type="ARBA" id="ARBA00006484"/>
    </source>
</evidence>
<evidence type="ECO:0000313" key="3">
    <source>
        <dbReference type="EMBL" id="KUI70189.1"/>
    </source>
</evidence>
<sequence>MAQITTSPQTWLVTGCSSGFGELPVRQLRALGDNVIATRRNAETKLAHLKDTGADILDLDVSVPEAEQDLETWFKANFHGPLNITRALLPKLRAKGTGSLVYRSSQAAWHTDPSATSYCSPRAVECLSKELAIFAPGIKVLIVEPGYFGTRAFSNISHVAPSVDAFAQFNTGVRAYEEGLVVTLPRRSSA</sequence>
<protein>
    <recommendedName>
        <fullName evidence="5">NADPH-dependent 1-acyldihydroxyacetone phosphate reductase</fullName>
    </recommendedName>
</protein>
<keyword evidence="4" id="KW-1185">Reference proteome</keyword>
<dbReference type="SUPFAM" id="SSF51735">
    <property type="entry name" value="NAD(P)-binding Rossmann-fold domains"/>
    <property type="match status" value="1"/>
</dbReference>
<dbReference type="SMR" id="A0A194W158"/>
<dbReference type="PANTHER" id="PTHR43976">
    <property type="entry name" value="SHORT CHAIN DEHYDROGENASE"/>
    <property type="match status" value="1"/>
</dbReference>